<reference evidence="2 3" key="1">
    <citation type="submission" date="2024-10" db="EMBL/GenBank/DDBJ databases">
        <title>The Natural Products Discovery Center: Release of the First 8490 Sequenced Strains for Exploring Actinobacteria Biosynthetic Diversity.</title>
        <authorList>
            <person name="Kalkreuter E."/>
            <person name="Kautsar S.A."/>
            <person name="Yang D."/>
            <person name="Bader C.D."/>
            <person name="Teijaro C.N."/>
            <person name="Fluegel L."/>
            <person name="Davis C.M."/>
            <person name="Simpson J.R."/>
            <person name="Lauterbach L."/>
            <person name="Steele A.D."/>
            <person name="Gui C."/>
            <person name="Meng S."/>
            <person name="Li G."/>
            <person name="Viehrig K."/>
            <person name="Ye F."/>
            <person name="Su P."/>
            <person name="Kiefer A.F."/>
            <person name="Nichols A."/>
            <person name="Cepeda A.J."/>
            <person name="Yan W."/>
            <person name="Fan B."/>
            <person name="Jiang Y."/>
            <person name="Adhikari A."/>
            <person name="Zheng C.-J."/>
            <person name="Schuster L."/>
            <person name="Cowan T.M."/>
            <person name="Smanski M.J."/>
            <person name="Chevrette M.G."/>
            <person name="De Carvalho L.P.S."/>
            <person name="Shen B."/>
        </authorList>
    </citation>
    <scope>NUCLEOTIDE SEQUENCE [LARGE SCALE GENOMIC DNA]</scope>
    <source>
        <strain evidence="2 3">NPDC007066</strain>
    </source>
</reference>
<feature type="transmembrane region" description="Helical" evidence="1">
    <location>
        <begin position="228"/>
        <end position="248"/>
    </location>
</feature>
<keyword evidence="1" id="KW-0812">Transmembrane</keyword>
<evidence type="ECO:0000313" key="3">
    <source>
        <dbReference type="Proteomes" id="UP001601288"/>
    </source>
</evidence>
<sequence length="249" mass="26971">MTTDDAALPEQHHVQINSGNGAFVGRDHHGDINIHHEIDPQTRVTLTKIGRIAPGLSQMLEQALRDGVISPETASQLSLAARSINEDVAGQISRASRSINEDVAGLLGHASKSINEDVAHQLSLAAEQLASASKKLDFDKFDHMVRRLIGLLDPQGSNNLHRVATRLEGSLNELSEATHRVGSLKGHSYPQTGQLEQVTMSLAEIARRVEARVTPPPPVVLPDWEGRWRWLGIGVLLGIAISIVVATYA</sequence>
<keyword evidence="3" id="KW-1185">Reference proteome</keyword>
<keyword evidence="1" id="KW-0472">Membrane</keyword>
<protein>
    <submittedName>
        <fullName evidence="2">Uncharacterized protein</fullName>
    </submittedName>
</protein>
<dbReference type="EMBL" id="JBIAFP010000003">
    <property type="protein sequence ID" value="MFE9224365.1"/>
    <property type="molecule type" value="Genomic_DNA"/>
</dbReference>
<accession>A0ABW6L7A9</accession>
<evidence type="ECO:0000256" key="1">
    <source>
        <dbReference type="SAM" id="Phobius"/>
    </source>
</evidence>
<dbReference type="Proteomes" id="UP001601288">
    <property type="component" value="Unassembled WGS sequence"/>
</dbReference>
<comment type="caution">
    <text evidence="2">The sequence shown here is derived from an EMBL/GenBank/DDBJ whole genome shotgun (WGS) entry which is preliminary data.</text>
</comment>
<dbReference type="RefSeq" id="WP_358281569.1">
    <property type="nucleotide sequence ID" value="NZ_JBEYGJ010000011.1"/>
</dbReference>
<name>A0ABW6L7A9_9ACTN</name>
<proteinExistence type="predicted"/>
<organism evidence="2 3">
    <name type="scientific">Streptomyces massasporeus</name>
    <dbReference type="NCBI Taxonomy" id="67324"/>
    <lineage>
        <taxon>Bacteria</taxon>
        <taxon>Bacillati</taxon>
        <taxon>Actinomycetota</taxon>
        <taxon>Actinomycetes</taxon>
        <taxon>Kitasatosporales</taxon>
        <taxon>Streptomycetaceae</taxon>
        <taxon>Streptomyces</taxon>
    </lineage>
</organism>
<evidence type="ECO:0000313" key="2">
    <source>
        <dbReference type="EMBL" id="MFE9224365.1"/>
    </source>
</evidence>
<keyword evidence="1" id="KW-1133">Transmembrane helix</keyword>
<gene>
    <name evidence="2" type="ORF">ACFYM3_06945</name>
</gene>